<sequence>MRSISEKRRPPNRCAFFKGTDWQHMVLASASDFLRELNNKGFVLNITNVKCSDSDNCIAACDKLHITGSLRSNPR</sequence>
<evidence type="ECO:0000313" key="1">
    <source>
        <dbReference type="EMBL" id="KAF7273200.1"/>
    </source>
</evidence>
<reference evidence="1" key="1">
    <citation type="submission" date="2020-08" db="EMBL/GenBank/DDBJ databases">
        <title>Genome sequencing and assembly of the red palm weevil Rhynchophorus ferrugineus.</title>
        <authorList>
            <person name="Dias G.B."/>
            <person name="Bergman C.M."/>
            <person name="Manee M."/>
        </authorList>
    </citation>
    <scope>NUCLEOTIDE SEQUENCE</scope>
    <source>
        <strain evidence="1">AA-2017</strain>
        <tissue evidence="1">Whole larva</tissue>
    </source>
</reference>
<protein>
    <submittedName>
        <fullName evidence="1">Uncharacterized protein</fullName>
    </submittedName>
</protein>
<accession>A0A834I2E7</accession>
<keyword evidence="2" id="KW-1185">Reference proteome</keyword>
<comment type="caution">
    <text evidence="1">The sequence shown here is derived from an EMBL/GenBank/DDBJ whole genome shotgun (WGS) entry which is preliminary data.</text>
</comment>
<gene>
    <name evidence="1" type="ORF">GWI33_014091</name>
</gene>
<evidence type="ECO:0000313" key="2">
    <source>
        <dbReference type="Proteomes" id="UP000625711"/>
    </source>
</evidence>
<dbReference type="Proteomes" id="UP000625711">
    <property type="component" value="Unassembled WGS sequence"/>
</dbReference>
<organism evidence="1 2">
    <name type="scientific">Rhynchophorus ferrugineus</name>
    <name type="common">Red palm weevil</name>
    <name type="synonym">Curculio ferrugineus</name>
    <dbReference type="NCBI Taxonomy" id="354439"/>
    <lineage>
        <taxon>Eukaryota</taxon>
        <taxon>Metazoa</taxon>
        <taxon>Ecdysozoa</taxon>
        <taxon>Arthropoda</taxon>
        <taxon>Hexapoda</taxon>
        <taxon>Insecta</taxon>
        <taxon>Pterygota</taxon>
        <taxon>Neoptera</taxon>
        <taxon>Endopterygota</taxon>
        <taxon>Coleoptera</taxon>
        <taxon>Polyphaga</taxon>
        <taxon>Cucujiformia</taxon>
        <taxon>Curculionidae</taxon>
        <taxon>Dryophthorinae</taxon>
        <taxon>Rhynchophorus</taxon>
    </lineage>
</organism>
<dbReference type="AlphaFoldDB" id="A0A834I2E7"/>
<proteinExistence type="predicted"/>
<dbReference type="EMBL" id="JAACXV010013539">
    <property type="protein sequence ID" value="KAF7273200.1"/>
    <property type="molecule type" value="Genomic_DNA"/>
</dbReference>
<name>A0A834I2E7_RHYFE</name>